<feature type="binding site" evidence="4">
    <location>
        <position position="179"/>
    </location>
    <ligand>
        <name>substrate</name>
    </ligand>
</feature>
<dbReference type="GO" id="GO:0046872">
    <property type="term" value="F:metal ion binding"/>
    <property type="evidence" value="ECO:0007669"/>
    <property type="project" value="UniProtKB-KW"/>
</dbReference>
<dbReference type="FunFam" id="3.20.20.140:FF:000014">
    <property type="entry name" value="5-methylthioadenosine/S-adenosylhomocysteine deaminase"/>
    <property type="match status" value="1"/>
</dbReference>
<dbReference type="GO" id="GO:0090614">
    <property type="term" value="F:5'-methylthioadenosine deaminase activity"/>
    <property type="evidence" value="ECO:0007669"/>
    <property type="project" value="UniProtKB-UniRule"/>
</dbReference>
<evidence type="ECO:0000313" key="7">
    <source>
        <dbReference type="Proteomes" id="UP000754226"/>
    </source>
</evidence>
<name>A0A943EES1_9FIRM</name>
<reference evidence="6" key="1">
    <citation type="submission" date="2021-02" db="EMBL/GenBank/DDBJ databases">
        <title>Infant gut strain persistence is associated with maternal origin, phylogeny, and functional potential including surface adhesion and iron acquisition.</title>
        <authorList>
            <person name="Lou Y.C."/>
        </authorList>
    </citation>
    <scope>NUCLEOTIDE SEQUENCE</scope>
    <source>
        <strain evidence="6">L3_106_000M1_dasL3_106_000M1_concoct_15</strain>
    </source>
</reference>
<organism evidence="6 7">
    <name type="scientific">Acidaminococcus intestini</name>
    <dbReference type="NCBI Taxonomy" id="187327"/>
    <lineage>
        <taxon>Bacteria</taxon>
        <taxon>Bacillati</taxon>
        <taxon>Bacillota</taxon>
        <taxon>Negativicutes</taxon>
        <taxon>Acidaminococcales</taxon>
        <taxon>Acidaminococcaceae</taxon>
        <taxon>Acidaminococcus</taxon>
    </lineage>
</organism>
<dbReference type="Gene3D" id="2.30.40.10">
    <property type="entry name" value="Urease, subunit C, domain 1"/>
    <property type="match status" value="1"/>
</dbReference>
<dbReference type="SUPFAM" id="SSF51338">
    <property type="entry name" value="Composite domain of metallo-dependent hydrolases"/>
    <property type="match status" value="1"/>
</dbReference>
<comment type="catalytic activity">
    <reaction evidence="4">
        <text>S-methyl-5'-thioadenosine + H2O + H(+) = S-methyl-5'-thioinosine + NH4(+)</text>
        <dbReference type="Rhea" id="RHEA:25025"/>
        <dbReference type="ChEBI" id="CHEBI:15377"/>
        <dbReference type="ChEBI" id="CHEBI:15378"/>
        <dbReference type="ChEBI" id="CHEBI:17509"/>
        <dbReference type="ChEBI" id="CHEBI:28938"/>
        <dbReference type="ChEBI" id="CHEBI:48595"/>
        <dbReference type="EC" id="3.5.4.31"/>
    </reaction>
</comment>
<evidence type="ECO:0000313" key="6">
    <source>
        <dbReference type="EMBL" id="MBS5519700.1"/>
    </source>
</evidence>
<feature type="domain" description="Amidohydrolase-related" evidence="5">
    <location>
        <begin position="51"/>
        <end position="396"/>
    </location>
</feature>
<dbReference type="HAMAP" id="MF_01281">
    <property type="entry name" value="MTA_SAH_deamin"/>
    <property type="match status" value="1"/>
</dbReference>
<evidence type="ECO:0000259" key="5">
    <source>
        <dbReference type="Pfam" id="PF01979"/>
    </source>
</evidence>
<comment type="caution">
    <text evidence="6">The sequence shown here is derived from an EMBL/GenBank/DDBJ whole genome shotgun (WGS) entry which is preliminary data.</text>
</comment>
<dbReference type="InterPro" id="IPR006680">
    <property type="entry name" value="Amidohydro-rel"/>
</dbReference>
<dbReference type="EC" id="3.5.4.31" evidence="4"/>
<comment type="caution">
    <text evidence="4">Lacks conserved residue(s) required for the propagation of feature annotation.</text>
</comment>
<protein>
    <recommendedName>
        <fullName evidence="4">5-methylthioadenosine/S-adenosylhomocysteine deaminase</fullName>
        <shortName evidence="4">MTA/SAH deaminase</shortName>
        <ecNumber evidence="4">3.5.4.28</ecNumber>
        <ecNumber evidence="4">3.5.4.31</ecNumber>
    </recommendedName>
</protein>
<comment type="function">
    <text evidence="4">Catalyzes the deamination of 5-methylthioadenosine and S-adenosyl-L-homocysteine into 5-methylthioinosine and S-inosyl-L-homocysteine, respectively. Is also able to deaminate adenosine.</text>
</comment>
<evidence type="ECO:0000256" key="2">
    <source>
        <dbReference type="ARBA" id="ARBA00022801"/>
    </source>
</evidence>
<dbReference type="PANTHER" id="PTHR43794">
    <property type="entry name" value="AMINOHYDROLASE SSNA-RELATED"/>
    <property type="match status" value="1"/>
</dbReference>
<evidence type="ECO:0000256" key="3">
    <source>
        <dbReference type="ARBA" id="ARBA00022833"/>
    </source>
</evidence>
<feature type="binding site" evidence="4">
    <location>
        <position position="294"/>
    </location>
    <ligand>
        <name>substrate</name>
    </ligand>
</feature>
<feature type="binding site" evidence="4">
    <location>
        <position position="59"/>
    </location>
    <ligand>
        <name>Zn(2+)</name>
        <dbReference type="ChEBI" id="CHEBI:29105"/>
    </ligand>
</feature>
<dbReference type="InterPro" id="IPR011059">
    <property type="entry name" value="Metal-dep_hydrolase_composite"/>
</dbReference>
<feature type="binding site" evidence="4">
    <location>
        <position position="294"/>
    </location>
    <ligand>
        <name>Zn(2+)</name>
        <dbReference type="ChEBI" id="CHEBI:29105"/>
    </ligand>
</feature>
<comment type="similarity">
    <text evidence="4">Belongs to the metallo-dependent hydrolases superfamily. MTA/SAH deaminase family.</text>
</comment>
<keyword evidence="3 4" id="KW-0862">Zinc</keyword>
<comment type="cofactor">
    <cofactor evidence="4">
        <name>Zn(2+)</name>
        <dbReference type="ChEBI" id="CHEBI:29105"/>
    </cofactor>
    <text evidence="4">Binds 1 zinc ion per subunit.</text>
</comment>
<dbReference type="SUPFAM" id="SSF51556">
    <property type="entry name" value="Metallo-dependent hydrolases"/>
    <property type="match status" value="1"/>
</dbReference>
<dbReference type="Gene3D" id="3.20.20.140">
    <property type="entry name" value="Metal-dependent hydrolases"/>
    <property type="match status" value="1"/>
</dbReference>
<keyword evidence="2 4" id="KW-0378">Hydrolase</keyword>
<dbReference type="PANTHER" id="PTHR43794:SF11">
    <property type="entry name" value="AMIDOHYDROLASE-RELATED DOMAIN-CONTAINING PROTEIN"/>
    <property type="match status" value="1"/>
</dbReference>
<dbReference type="EC" id="3.5.4.28" evidence="4"/>
<dbReference type="EMBL" id="JAGZCZ010000005">
    <property type="protein sequence ID" value="MBS5519700.1"/>
    <property type="molecule type" value="Genomic_DNA"/>
</dbReference>
<feature type="binding site" evidence="4">
    <location>
        <position position="61"/>
    </location>
    <ligand>
        <name>Zn(2+)</name>
        <dbReference type="ChEBI" id="CHEBI:29105"/>
    </ligand>
</feature>
<feature type="binding site" evidence="4">
    <location>
        <position position="206"/>
    </location>
    <ligand>
        <name>Zn(2+)</name>
        <dbReference type="ChEBI" id="CHEBI:29105"/>
    </ligand>
</feature>
<dbReference type="CDD" id="cd01298">
    <property type="entry name" value="ATZ_TRZ_like"/>
    <property type="match status" value="1"/>
</dbReference>
<dbReference type="Proteomes" id="UP000754226">
    <property type="component" value="Unassembled WGS sequence"/>
</dbReference>
<sequence>MHYDTVIQGAEILDRNDGKSYQVGVKDGRIAYIGQEPITGSLVIDGRDHLLAPGLVNAHTHVAMTLFRSYADDMVLMDWLQNKIWPMENHLTGNEVYWGSLLGIAEMIRTGTTAFADMYFFMDDTARAVASSGIRAALSRGLTGSSADDGKARLDENSALFDTWNGTENDRIHVMYGPHAPYTCSPDYIRSIVKEAARKGAEIHMHLAETKGEVADCLKAHGKSPIALMEELGLFEMGTLAAHCVHVDEKDLEILRKHHVRVASNPQSNLKLASGIAPIGQMIQKGIVLGLGTDGASSNNNLDMLEEVRLASMLAKIKDDNPKSVPAETVVKCGTIEGAKAIGFDDVGAVTTGYKADLVLYDLKEPEWVPRNDRYSLLCNAASSHSVSHVFVDGKLLYENGEYLTLDYEKVCAEAQRSAERLSKS</sequence>
<dbReference type="InterPro" id="IPR023512">
    <property type="entry name" value="Deaminase_MtaD/DadD"/>
</dbReference>
<dbReference type="InterPro" id="IPR050287">
    <property type="entry name" value="MTA/SAH_deaminase"/>
</dbReference>
<keyword evidence="1 4" id="KW-0479">Metal-binding</keyword>
<dbReference type="InterPro" id="IPR032466">
    <property type="entry name" value="Metal_Hydrolase"/>
</dbReference>
<evidence type="ECO:0000256" key="4">
    <source>
        <dbReference type="HAMAP-Rule" id="MF_01281"/>
    </source>
</evidence>
<gene>
    <name evidence="4" type="primary">mtaD</name>
    <name evidence="6" type="ORF">KHX13_05130</name>
</gene>
<proteinExistence type="inferred from homology"/>
<feature type="binding site" evidence="4">
    <location>
        <position position="140"/>
    </location>
    <ligand>
        <name>substrate</name>
    </ligand>
</feature>
<feature type="binding site" evidence="4">
    <location>
        <position position="88"/>
    </location>
    <ligand>
        <name>substrate</name>
    </ligand>
</feature>
<comment type="catalytic activity">
    <reaction evidence="4">
        <text>S-adenosyl-L-homocysteine + H2O + H(+) = S-inosyl-L-homocysteine + NH4(+)</text>
        <dbReference type="Rhea" id="RHEA:20716"/>
        <dbReference type="ChEBI" id="CHEBI:15377"/>
        <dbReference type="ChEBI" id="CHEBI:15378"/>
        <dbReference type="ChEBI" id="CHEBI:28938"/>
        <dbReference type="ChEBI" id="CHEBI:57856"/>
        <dbReference type="ChEBI" id="CHEBI:57985"/>
        <dbReference type="EC" id="3.5.4.28"/>
    </reaction>
</comment>
<feature type="binding site" evidence="4">
    <location>
        <position position="209"/>
    </location>
    <ligand>
        <name>substrate</name>
    </ligand>
</feature>
<dbReference type="AlphaFoldDB" id="A0A943EES1"/>
<accession>A0A943EES1</accession>
<evidence type="ECO:0000256" key="1">
    <source>
        <dbReference type="ARBA" id="ARBA00022723"/>
    </source>
</evidence>
<dbReference type="GO" id="GO:0050270">
    <property type="term" value="F:S-adenosylhomocysteine deaminase activity"/>
    <property type="evidence" value="ECO:0007669"/>
    <property type="project" value="UniProtKB-UniRule"/>
</dbReference>
<dbReference type="Pfam" id="PF01979">
    <property type="entry name" value="Amidohydro_1"/>
    <property type="match status" value="1"/>
</dbReference>